<evidence type="ECO:0000313" key="1">
    <source>
        <dbReference type="EMBL" id="MDR6301776.1"/>
    </source>
</evidence>
<dbReference type="EMBL" id="JAVDQA010000008">
    <property type="protein sequence ID" value="MDR6301776.1"/>
    <property type="molecule type" value="Genomic_DNA"/>
</dbReference>
<dbReference type="InterPro" id="IPR007396">
    <property type="entry name" value="TR_PAI2-type"/>
</dbReference>
<proteinExistence type="predicted"/>
<dbReference type="SUPFAM" id="SSF50475">
    <property type="entry name" value="FMN-binding split barrel"/>
    <property type="match status" value="1"/>
</dbReference>
<dbReference type="PANTHER" id="PTHR35802:SF1">
    <property type="entry name" value="PROTEASE SYNTHASE AND SPORULATION PROTEIN PAI 2"/>
    <property type="match status" value="1"/>
</dbReference>
<dbReference type="PANTHER" id="PTHR35802">
    <property type="entry name" value="PROTEASE SYNTHASE AND SPORULATION PROTEIN PAI 2"/>
    <property type="match status" value="1"/>
</dbReference>
<organism evidence="1 2">
    <name type="scientific">Mesonia maritima</name>
    <dbReference type="NCBI Taxonomy" id="1793873"/>
    <lineage>
        <taxon>Bacteria</taxon>
        <taxon>Pseudomonadati</taxon>
        <taxon>Bacteroidota</taxon>
        <taxon>Flavobacteriia</taxon>
        <taxon>Flavobacteriales</taxon>
        <taxon>Flavobacteriaceae</taxon>
        <taxon>Mesonia</taxon>
    </lineage>
</organism>
<protein>
    <submittedName>
        <fullName evidence="1">Transcriptional regulator</fullName>
    </submittedName>
</protein>
<name>A0ABU1K8Y6_9FLAO</name>
<dbReference type="RefSeq" id="WP_309729489.1">
    <property type="nucleotide sequence ID" value="NZ_JAVDQA010000008.1"/>
</dbReference>
<dbReference type="Proteomes" id="UP001257659">
    <property type="component" value="Unassembled WGS sequence"/>
</dbReference>
<gene>
    <name evidence="1" type="ORF">GGR31_002448</name>
</gene>
<sequence>MYKPLRYRKTDKNYQKDFIKNHPFATLIVKEKEFLATHIPVLISADSEELLLYGHIANHNEMLKFMKNGTEVFLIFQGSQGYVSSSWYEEKDISTWDYSAVHLHATVKIQTSEELELSLRNLIQHFEKDMEKPLLYDDIPKETIRKNFQDITGFWLKPTKIEAIAKYHQNFSSTDIQNVTEKLKNSNEDLASAIQKENSKK</sequence>
<reference evidence="1 2" key="1">
    <citation type="submission" date="2023-07" db="EMBL/GenBank/DDBJ databases">
        <title>Genomic Encyclopedia of Type Strains, Phase IV (KMG-IV): sequencing the most valuable type-strain genomes for metagenomic binning, comparative biology and taxonomic classification.</title>
        <authorList>
            <person name="Goeker M."/>
        </authorList>
    </citation>
    <scope>NUCLEOTIDE SEQUENCE [LARGE SCALE GENOMIC DNA]</scope>
    <source>
        <strain evidence="1 2">DSM 102814</strain>
    </source>
</reference>
<dbReference type="Gene3D" id="2.30.110.10">
    <property type="entry name" value="Electron Transport, Fmn-binding Protein, Chain A"/>
    <property type="match status" value="1"/>
</dbReference>
<dbReference type="InterPro" id="IPR012349">
    <property type="entry name" value="Split_barrel_FMN-bd"/>
</dbReference>
<dbReference type="Pfam" id="PF04299">
    <property type="entry name" value="FMN_bind_2"/>
    <property type="match status" value="1"/>
</dbReference>
<comment type="caution">
    <text evidence="1">The sequence shown here is derived from an EMBL/GenBank/DDBJ whole genome shotgun (WGS) entry which is preliminary data.</text>
</comment>
<accession>A0ABU1K8Y6</accession>
<evidence type="ECO:0000313" key="2">
    <source>
        <dbReference type="Proteomes" id="UP001257659"/>
    </source>
</evidence>
<keyword evidence="2" id="KW-1185">Reference proteome</keyword>
<dbReference type="PIRSF" id="PIRSF010372">
    <property type="entry name" value="PaiB"/>
    <property type="match status" value="1"/>
</dbReference>